<comment type="caution">
    <text evidence="10">The sequence shown here is derived from an EMBL/GenBank/DDBJ whole genome shotgun (WGS) entry which is preliminary data.</text>
</comment>
<dbReference type="GO" id="GO:0022857">
    <property type="term" value="F:transmembrane transporter activity"/>
    <property type="evidence" value="ECO:0007669"/>
    <property type="project" value="InterPro"/>
</dbReference>
<evidence type="ECO:0000256" key="2">
    <source>
        <dbReference type="ARBA" id="ARBA00008220"/>
    </source>
</evidence>
<keyword evidence="6 9" id="KW-1133">Transmembrane helix</keyword>
<feature type="transmembrane region" description="Helical" evidence="9">
    <location>
        <begin position="230"/>
        <end position="254"/>
    </location>
</feature>
<evidence type="ECO:0000256" key="3">
    <source>
        <dbReference type="ARBA" id="ARBA00021069"/>
    </source>
</evidence>
<feature type="transmembrane region" description="Helical" evidence="9">
    <location>
        <begin position="127"/>
        <end position="147"/>
    </location>
</feature>
<keyword evidence="7 9" id="KW-0472">Membrane</keyword>
<sequence>MTDAPPAHPRLMGPWMATALVIGNMIGSGVFLLPASLAPLGWNSLYGWLLTIGGTLCLAYICARMARDMAGGCGPLTYTRAAFGDGMGFIVAWSYWISVFVANATLAVAAISNLSILWPVLGTTPGAPAIAAVAVIWLFTIINCLGVRTAGGVQVITTLLKLVPLAGAIGVAAWILLRDGSGAVAPYDAQPITAYNISAAATLTLFALLGFESALVAGDRIANPRKLIPRATLVGVGLTGLIYLLCSSAVTLLLPADAVAGSASPFALFFATFVHPALGPLVALFAVIAALGAINGYVLLQGEIPLALARVNLFPHWFCRLNRNEIPVRAHILSSTLASLLVLTNYSRSMADLFVFMLLVTTSVSLLFYLAAAASSLKLVRLGKIQSSPGFDLIAVTAFIYSCWTLYGAGIEASVWSVVMTATGLPVYWWMRRRNAAAPA</sequence>
<dbReference type="Gene3D" id="1.20.1740.10">
    <property type="entry name" value="Amino acid/polyamine transporter I"/>
    <property type="match status" value="1"/>
</dbReference>
<feature type="transmembrane region" description="Helical" evidence="9">
    <location>
        <begin position="159"/>
        <end position="177"/>
    </location>
</feature>
<comment type="similarity">
    <text evidence="2">Belongs to the amino acid-polyamine-organocation (APC) superfamily. Basic amino acid/polyamine antiporter (APA) (TC 2.A.3.2) family.</text>
</comment>
<dbReference type="AlphaFoldDB" id="A0A7W9AF27"/>
<dbReference type="Proteomes" id="UP000549617">
    <property type="component" value="Unassembled WGS sequence"/>
</dbReference>
<evidence type="ECO:0000256" key="7">
    <source>
        <dbReference type="ARBA" id="ARBA00023136"/>
    </source>
</evidence>
<dbReference type="InterPro" id="IPR002293">
    <property type="entry name" value="AA/rel_permease1"/>
</dbReference>
<dbReference type="PANTHER" id="PTHR42770:SF18">
    <property type="entry name" value="ARGININE_AGMATINE ANTIPORTER"/>
    <property type="match status" value="1"/>
</dbReference>
<evidence type="ECO:0000256" key="6">
    <source>
        <dbReference type="ARBA" id="ARBA00022989"/>
    </source>
</evidence>
<dbReference type="RefSeq" id="WP_343052877.1">
    <property type="nucleotide sequence ID" value="NZ_JACIJC010000001.1"/>
</dbReference>
<evidence type="ECO:0000256" key="5">
    <source>
        <dbReference type="ARBA" id="ARBA00022692"/>
    </source>
</evidence>
<comment type="subcellular location">
    <subcellularLocation>
        <location evidence="1">Cell membrane</location>
        <topology evidence="1">Multi-pass membrane protein</topology>
    </subcellularLocation>
</comment>
<gene>
    <name evidence="10" type="ORF">FHS49_000394</name>
</gene>
<feature type="transmembrane region" description="Helical" evidence="9">
    <location>
        <begin position="45"/>
        <end position="63"/>
    </location>
</feature>
<comment type="function">
    <text evidence="8">Major component of the acid-resistance (AR) system allowing enteric pathogens to survive the acidic environment in the stomach. Exchanges extracellular arginine for its intracellular decarboxylation product agmatine (Agm) thereby expelling intracellular protons. Probably undergoes several conformational states in order to translocate the substrate across the membrane; keeps the substrate accessible to only 1 side of the membrane at a time by opening and closing 3 membrane-internal gates.</text>
</comment>
<feature type="transmembrane region" description="Helical" evidence="9">
    <location>
        <begin position="95"/>
        <end position="121"/>
    </location>
</feature>
<dbReference type="InterPro" id="IPR050367">
    <property type="entry name" value="APC_superfamily"/>
</dbReference>
<feature type="transmembrane region" description="Helical" evidence="9">
    <location>
        <begin position="12"/>
        <end position="33"/>
    </location>
</feature>
<evidence type="ECO:0000256" key="9">
    <source>
        <dbReference type="SAM" id="Phobius"/>
    </source>
</evidence>
<dbReference type="GO" id="GO:0005886">
    <property type="term" value="C:plasma membrane"/>
    <property type="evidence" value="ECO:0007669"/>
    <property type="project" value="UniProtKB-SubCell"/>
</dbReference>
<feature type="transmembrane region" description="Helical" evidence="9">
    <location>
        <begin position="353"/>
        <end position="377"/>
    </location>
</feature>
<evidence type="ECO:0000256" key="1">
    <source>
        <dbReference type="ARBA" id="ARBA00004651"/>
    </source>
</evidence>
<accession>A0A7W9AF27</accession>
<keyword evidence="5 9" id="KW-0812">Transmembrane</keyword>
<feature type="transmembrane region" description="Helical" evidence="9">
    <location>
        <begin position="413"/>
        <end position="431"/>
    </location>
</feature>
<keyword evidence="11" id="KW-1185">Reference proteome</keyword>
<name>A0A7W9AF27_9SPHN</name>
<dbReference type="PIRSF" id="PIRSF006060">
    <property type="entry name" value="AA_transporter"/>
    <property type="match status" value="1"/>
</dbReference>
<organism evidence="10 11">
    <name type="scientific">Sphingobium boeckii</name>
    <dbReference type="NCBI Taxonomy" id="1082345"/>
    <lineage>
        <taxon>Bacteria</taxon>
        <taxon>Pseudomonadati</taxon>
        <taxon>Pseudomonadota</taxon>
        <taxon>Alphaproteobacteria</taxon>
        <taxon>Sphingomonadales</taxon>
        <taxon>Sphingomonadaceae</taxon>
        <taxon>Sphingobium</taxon>
    </lineage>
</organism>
<dbReference type="EMBL" id="JACIJC010000001">
    <property type="protein sequence ID" value="MBB5684403.1"/>
    <property type="molecule type" value="Genomic_DNA"/>
</dbReference>
<proteinExistence type="inferred from homology"/>
<feature type="transmembrane region" description="Helical" evidence="9">
    <location>
        <begin position="197"/>
        <end position="218"/>
    </location>
</feature>
<evidence type="ECO:0000313" key="10">
    <source>
        <dbReference type="EMBL" id="MBB5684403.1"/>
    </source>
</evidence>
<feature type="transmembrane region" description="Helical" evidence="9">
    <location>
        <begin position="266"/>
        <end position="294"/>
    </location>
</feature>
<evidence type="ECO:0000256" key="4">
    <source>
        <dbReference type="ARBA" id="ARBA00022475"/>
    </source>
</evidence>
<evidence type="ECO:0000256" key="8">
    <source>
        <dbReference type="ARBA" id="ARBA00045636"/>
    </source>
</evidence>
<keyword evidence="4" id="KW-1003">Cell membrane</keyword>
<protein>
    <recommendedName>
        <fullName evidence="3">Arginine/agmatine antiporter</fullName>
    </recommendedName>
</protein>
<dbReference type="Pfam" id="PF13520">
    <property type="entry name" value="AA_permease_2"/>
    <property type="match status" value="1"/>
</dbReference>
<dbReference type="PANTHER" id="PTHR42770">
    <property type="entry name" value="AMINO ACID TRANSPORTER-RELATED"/>
    <property type="match status" value="1"/>
</dbReference>
<reference evidence="10 11" key="1">
    <citation type="submission" date="2020-08" db="EMBL/GenBank/DDBJ databases">
        <title>Genomic Encyclopedia of Type Strains, Phase IV (KMG-IV): sequencing the most valuable type-strain genomes for metagenomic binning, comparative biology and taxonomic classification.</title>
        <authorList>
            <person name="Goeker M."/>
        </authorList>
    </citation>
    <scope>NUCLEOTIDE SEQUENCE [LARGE SCALE GENOMIC DNA]</scope>
    <source>
        <strain evidence="10 11">DSM 25079</strain>
    </source>
</reference>
<evidence type="ECO:0000313" key="11">
    <source>
        <dbReference type="Proteomes" id="UP000549617"/>
    </source>
</evidence>